<comment type="caution">
    <text evidence="1">The sequence shown here is derived from an EMBL/GenBank/DDBJ whole genome shotgun (WGS) entry which is preliminary data.</text>
</comment>
<reference evidence="1" key="2">
    <citation type="journal article" date="2014" name="ISME J.">
        <title>Microbial stratification in low pH oxic and suboxic macroscopic growths along an acid mine drainage.</title>
        <authorList>
            <person name="Mendez-Garcia C."/>
            <person name="Mesa V."/>
            <person name="Sprenger R.R."/>
            <person name="Richter M."/>
            <person name="Diez M.S."/>
            <person name="Solano J."/>
            <person name="Bargiela R."/>
            <person name="Golyshina O.V."/>
            <person name="Manteca A."/>
            <person name="Ramos J.L."/>
            <person name="Gallego J.R."/>
            <person name="Llorente I."/>
            <person name="Martins Dos Santos V.A."/>
            <person name="Jensen O.N."/>
            <person name="Pelaez A.I."/>
            <person name="Sanchez J."/>
            <person name="Ferrer M."/>
        </authorList>
    </citation>
    <scope>NUCLEOTIDE SEQUENCE</scope>
</reference>
<feature type="non-terminal residue" evidence="1">
    <location>
        <position position="63"/>
    </location>
</feature>
<proteinExistence type="predicted"/>
<dbReference type="AlphaFoldDB" id="T1BW92"/>
<protein>
    <submittedName>
        <fullName evidence="1">Uncharacterized protein</fullName>
    </submittedName>
</protein>
<organism evidence="1">
    <name type="scientific">mine drainage metagenome</name>
    <dbReference type="NCBI Taxonomy" id="410659"/>
    <lineage>
        <taxon>unclassified sequences</taxon>
        <taxon>metagenomes</taxon>
        <taxon>ecological metagenomes</taxon>
    </lineage>
</organism>
<gene>
    <name evidence="1" type="ORF">B1A_03064</name>
</gene>
<name>T1BW92_9ZZZZ</name>
<evidence type="ECO:0000313" key="1">
    <source>
        <dbReference type="EMBL" id="EQD77221.1"/>
    </source>
</evidence>
<reference evidence="1" key="1">
    <citation type="submission" date="2013-08" db="EMBL/GenBank/DDBJ databases">
        <authorList>
            <person name="Mendez C."/>
            <person name="Richter M."/>
            <person name="Ferrer M."/>
            <person name="Sanchez J."/>
        </authorList>
    </citation>
    <scope>NUCLEOTIDE SEQUENCE</scope>
</reference>
<accession>T1BW92</accession>
<dbReference type="EMBL" id="AUZX01002250">
    <property type="protein sequence ID" value="EQD77221.1"/>
    <property type="molecule type" value="Genomic_DNA"/>
</dbReference>
<sequence length="63" mass="7168">MNTGISERHVRRLSNMALEAFVKLHEESTDKIRKSMRSYVLQIDGTTDSEFNMIVVVKDPVSG</sequence>